<keyword evidence="2" id="KW-1003">Cell membrane</keyword>
<proteinExistence type="predicted"/>
<dbReference type="EMBL" id="CP041372">
    <property type="protein sequence ID" value="QKS72559.1"/>
    <property type="molecule type" value="Genomic_DNA"/>
</dbReference>
<dbReference type="InterPro" id="IPR003594">
    <property type="entry name" value="HATPase_dom"/>
</dbReference>
<keyword evidence="10" id="KW-0902">Two-component regulatory system</keyword>
<gene>
    <name evidence="15" type="ORF">FLK61_38740</name>
</gene>
<keyword evidence="16" id="KW-1185">Reference proteome</keyword>
<dbReference type="GO" id="GO:0005886">
    <property type="term" value="C:plasma membrane"/>
    <property type="evidence" value="ECO:0007669"/>
    <property type="project" value="UniProtKB-SubCell"/>
</dbReference>
<dbReference type="PROSITE" id="PS50885">
    <property type="entry name" value="HAMP"/>
    <property type="match status" value="1"/>
</dbReference>
<evidence type="ECO:0000256" key="6">
    <source>
        <dbReference type="ARBA" id="ARBA00022741"/>
    </source>
</evidence>
<dbReference type="InterPro" id="IPR050640">
    <property type="entry name" value="Bact_2-comp_sensor_kinase"/>
</dbReference>
<evidence type="ECO:0000256" key="12">
    <source>
        <dbReference type="SAM" id="Coils"/>
    </source>
</evidence>
<keyword evidence="11 13" id="KW-0472">Membrane</keyword>
<feature type="coiled-coil region" evidence="12">
    <location>
        <begin position="338"/>
        <end position="370"/>
    </location>
</feature>
<dbReference type="GO" id="GO:0005524">
    <property type="term" value="F:ATP binding"/>
    <property type="evidence" value="ECO:0007669"/>
    <property type="project" value="UniProtKB-KW"/>
</dbReference>
<feature type="transmembrane region" description="Helical" evidence="13">
    <location>
        <begin position="15"/>
        <end position="36"/>
    </location>
</feature>
<dbReference type="InterPro" id="IPR010559">
    <property type="entry name" value="Sig_transdc_His_kin_internal"/>
</dbReference>
<reference evidence="16" key="1">
    <citation type="submission" date="2019-07" db="EMBL/GenBank/DDBJ databases">
        <title>Bacillus alkalisoli sp. nov. isolated from saline soil.</title>
        <authorList>
            <person name="Sun J.-Q."/>
            <person name="Xu L."/>
        </authorList>
    </citation>
    <scope>NUCLEOTIDE SEQUENCE [LARGE SCALE GENOMIC DNA]</scope>
    <source>
        <strain evidence="16">M4U3P1</strain>
    </source>
</reference>
<evidence type="ECO:0000256" key="4">
    <source>
        <dbReference type="ARBA" id="ARBA00022679"/>
    </source>
</evidence>
<keyword evidence="6" id="KW-0547">Nucleotide-binding</keyword>
<organism evidence="15 16">
    <name type="scientific">Paenalkalicoccus suaedae</name>
    <dbReference type="NCBI Taxonomy" id="2592382"/>
    <lineage>
        <taxon>Bacteria</taxon>
        <taxon>Bacillati</taxon>
        <taxon>Bacillota</taxon>
        <taxon>Bacilli</taxon>
        <taxon>Bacillales</taxon>
        <taxon>Bacillaceae</taxon>
        <taxon>Paenalkalicoccus</taxon>
    </lineage>
</organism>
<dbReference type="InterPro" id="IPR003660">
    <property type="entry name" value="HAMP_dom"/>
</dbReference>
<accession>A0A859FHH0</accession>
<dbReference type="AlphaFoldDB" id="A0A859FHH0"/>
<keyword evidence="7 15" id="KW-0418">Kinase</keyword>
<name>A0A859FHH0_9BACI</name>
<evidence type="ECO:0000256" key="3">
    <source>
        <dbReference type="ARBA" id="ARBA00022553"/>
    </source>
</evidence>
<dbReference type="GO" id="GO:0000155">
    <property type="term" value="F:phosphorelay sensor kinase activity"/>
    <property type="evidence" value="ECO:0007669"/>
    <property type="project" value="InterPro"/>
</dbReference>
<evidence type="ECO:0000256" key="7">
    <source>
        <dbReference type="ARBA" id="ARBA00022777"/>
    </source>
</evidence>
<dbReference type="PANTHER" id="PTHR34220">
    <property type="entry name" value="SENSOR HISTIDINE KINASE YPDA"/>
    <property type="match status" value="1"/>
</dbReference>
<feature type="transmembrane region" description="Helical" evidence="13">
    <location>
        <begin position="271"/>
        <end position="292"/>
    </location>
</feature>
<dbReference type="SUPFAM" id="SSF55874">
    <property type="entry name" value="ATPase domain of HSP90 chaperone/DNA topoisomerase II/histidine kinase"/>
    <property type="match status" value="1"/>
</dbReference>
<dbReference type="InterPro" id="IPR036890">
    <property type="entry name" value="HATPase_C_sf"/>
</dbReference>
<evidence type="ECO:0000313" key="16">
    <source>
        <dbReference type="Proteomes" id="UP000318138"/>
    </source>
</evidence>
<dbReference type="Pfam" id="PF06580">
    <property type="entry name" value="His_kinase"/>
    <property type="match status" value="1"/>
</dbReference>
<evidence type="ECO:0000256" key="11">
    <source>
        <dbReference type="ARBA" id="ARBA00023136"/>
    </source>
</evidence>
<dbReference type="Proteomes" id="UP000318138">
    <property type="component" value="Chromosome"/>
</dbReference>
<dbReference type="Gene3D" id="3.30.565.10">
    <property type="entry name" value="Histidine kinase-like ATPase, C-terminal domain"/>
    <property type="match status" value="1"/>
</dbReference>
<dbReference type="Gene3D" id="6.10.340.10">
    <property type="match status" value="1"/>
</dbReference>
<comment type="subcellular location">
    <subcellularLocation>
        <location evidence="1">Cell membrane</location>
        <topology evidence="1">Multi-pass membrane protein</topology>
    </subcellularLocation>
</comment>
<evidence type="ECO:0000259" key="14">
    <source>
        <dbReference type="PROSITE" id="PS50885"/>
    </source>
</evidence>
<evidence type="ECO:0000256" key="10">
    <source>
        <dbReference type="ARBA" id="ARBA00023012"/>
    </source>
</evidence>
<protein>
    <submittedName>
        <fullName evidence="15">Histidine kinase</fullName>
    </submittedName>
</protein>
<evidence type="ECO:0000256" key="1">
    <source>
        <dbReference type="ARBA" id="ARBA00004651"/>
    </source>
</evidence>
<evidence type="ECO:0000256" key="13">
    <source>
        <dbReference type="SAM" id="Phobius"/>
    </source>
</evidence>
<keyword evidence="5 13" id="KW-0812">Transmembrane</keyword>
<keyword evidence="3" id="KW-0597">Phosphoprotein</keyword>
<feature type="domain" description="HAMP" evidence="14">
    <location>
        <begin position="298"/>
        <end position="350"/>
    </location>
</feature>
<evidence type="ECO:0000256" key="9">
    <source>
        <dbReference type="ARBA" id="ARBA00022989"/>
    </source>
</evidence>
<evidence type="ECO:0000256" key="5">
    <source>
        <dbReference type="ARBA" id="ARBA00022692"/>
    </source>
</evidence>
<evidence type="ECO:0000313" key="15">
    <source>
        <dbReference type="EMBL" id="QKS72559.1"/>
    </source>
</evidence>
<dbReference type="PANTHER" id="PTHR34220:SF11">
    <property type="entry name" value="SENSOR PROTEIN KINASE HPTS"/>
    <property type="match status" value="1"/>
</dbReference>
<keyword evidence="4" id="KW-0808">Transferase</keyword>
<keyword evidence="8" id="KW-0067">ATP-binding</keyword>
<dbReference type="RefSeq" id="WP_176010534.1">
    <property type="nucleotide sequence ID" value="NZ_CP041372.2"/>
</dbReference>
<keyword evidence="12" id="KW-0175">Coiled coil</keyword>
<dbReference type="KEGG" id="psua:FLK61_38740"/>
<dbReference type="Pfam" id="PF02518">
    <property type="entry name" value="HATPase_c"/>
    <property type="match status" value="1"/>
</dbReference>
<sequence length="573" mass="65939">MPQTTSLKEKVRKAFMRYTLIPLLIVAVAVSAFFYFNSSQILIRQTEEAGQALAADLSEMHESYAQFIEETAQSAIVIDYLDFMQGESSLFQAFYEFNTQQIIQSDFFLFDKNESLVLSNAIDVDQLAPDLADYFLTSKRLLDRQESPVINRVNQIPYHNGRLSSYLYGAQIVDENEEKGYVFYLLHEEDFLTLLFQHPVNLSVITDPYDTIIATSNNSVRDFLNKYRPDVEEGMNVQIRDNDFVQAKEQIPGSALSVYTLNPVQQYSSTLAIITGFFLVLSLFIFIVLRVLSSKLSDKLTESINNMTESINQFKIGSNDYYLKSSDEEEMNVLAGQFNDMLDEIKQLIREKEELSKRQRESEIKHLELQFNPHFVFNVLESIRYSILIEPKNAEKSILALSKLLRYSVQKSDQEVLLVDELNQLQHYIDLHQLRFEDSLHYVVEVDPMLQLHQHVILLPRLLIQPLVENAIKHADPKGEALQIHVQMRLKQNQLLCTVIDNGKTCTFEKVDLLTKELQDENSSEIGLGLYNVHRRIQLLFPDNKGLDVAVNNGGLRVSFEMPLILTHERSVG</sequence>
<evidence type="ECO:0000256" key="8">
    <source>
        <dbReference type="ARBA" id="ARBA00022840"/>
    </source>
</evidence>
<keyword evidence="9 13" id="KW-1133">Transmembrane helix</keyword>
<evidence type="ECO:0000256" key="2">
    <source>
        <dbReference type="ARBA" id="ARBA00022475"/>
    </source>
</evidence>